<dbReference type="PANTHER" id="PTHR11228">
    <property type="entry name" value="RADICAL SAM DOMAIN PROTEIN"/>
    <property type="match status" value="1"/>
</dbReference>
<proteinExistence type="predicted"/>
<sequence>MPRNPDLAHRGKPAFLDVDFNVSPFLVIWEVTRACDLACIHCRAEAQPRRHPLELTREEGFRLLAQVRAFGRPLCVLTGGDPMKRPEVLDFVRHGDRLGLRMALTPSGTGLMTQGVVRALQEAGLSRLAISLDGSTAEVHDAFRQVRGSYGWTMDCIAHAHEAGLPVQVNTTITRHNLADFDGLVRKMIDLKIVLWSVFFLVPTGRGQERDEVTAAEYEWVFNRLYDLSKSAPFDIKTTAAPHYRRVVLRRMKADRQGGEGRTGPAMGPGFHAGRDQIGRAAKGVNDGDGFVFISHTGEVYPSGFLPVSGGNVRRESLVEIYRNSPLFRTLRDRDLLKGKCGACEYKNVCGGSRARAYAVTGDYMESDPYCAYVPKGAEQYANIIR</sequence>
<dbReference type="InterPro" id="IPR006638">
    <property type="entry name" value="Elp3/MiaA/NifB-like_rSAM"/>
</dbReference>
<dbReference type="SFLD" id="SFLDS00029">
    <property type="entry name" value="Radical_SAM"/>
    <property type="match status" value="1"/>
</dbReference>
<dbReference type="AlphaFoldDB" id="A0A1F6D4U6"/>
<dbReference type="EMBL" id="MFKF01000034">
    <property type="protein sequence ID" value="OGG56351.1"/>
    <property type="molecule type" value="Genomic_DNA"/>
</dbReference>
<comment type="caution">
    <text evidence="8">The sequence shown here is derived from an EMBL/GenBank/DDBJ whole genome shotgun (WGS) entry which is preliminary data.</text>
</comment>
<dbReference type="CDD" id="cd01335">
    <property type="entry name" value="Radical_SAM"/>
    <property type="match status" value="1"/>
</dbReference>
<dbReference type="Pfam" id="PF13186">
    <property type="entry name" value="SPASM"/>
    <property type="match status" value="1"/>
</dbReference>
<evidence type="ECO:0000259" key="7">
    <source>
        <dbReference type="PROSITE" id="PS51918"/>
    </source>
</evidence>
<dbReference type="Proteomes" id="UP000178606">
    <property type="component" value="Unassembled WGS sequence"/>
</dbReference>
<keyword evidence="4" id="KW-0479">Metal-binding</keyword>
<dbReference type="SFLD" id="SFLDG01386">
    <property type="entry name" value="main_SPASM_domain-containing"/>
    <property type="match status" value="1"/>
</dbReference>
<dbReference type="InterPro" id="IPR007197">
    <property type="entry name" value="rSAM"/>
</dbReference>
<keyword evidence="3" id="KW-0949">S-adenosyl-L-methionine</keyword>
<keyword evidence="6" id="KW-0411">Iron-sulfur</keyword>
<dbReference type="GO" id="GO:0046872">
    <property type="term" value="F:metal ion binding"/>
    <property type="evidence" value="ECO:0007669"/>
    <property type="project" value="UniProtKB-KW"/>
</dbReference>
<dbReference type="NCBIfam" id="TIGR04053">
    <property type="entry name" value="TIGR04053 family radical SAM/SPASM domain-containing protein"/>
    <property type="match status" value="1"/>
</dbReference>
<keyword evidence="2" id="KW-0004">4Fe-4S</keyword>
<dbReference type="Pfam" id="PF04055">
    <property type="entry name" value="Radical_SAM"/>
    <property type="match status" value="1"/>
</dbReference>
<dbReference type="InterPro" id="IPR017200">
    <property type="entry name" value="PqqE-like"/>
</dbReference>
<dbReference type="InterPro" id="IPR058240">
    <property type="entry name" value="rSAM_sf"/>
</dbReference>
<keyword evidence="5" id="KW-0408">Iron</keyword>
<dbReference type="PROSITE" id="PS51918">
    <property type="entry name" value="RADICAL_SAM"/>
    <property type="match status" value="1"/>
</dbReference>
<dbReference type="CDD" id="cd21123">
    <property type="entry name" value="SPASM_MftC-like"/>
    <property type="match status" value="1"/>
</dbReference>
<dbReference type="NCBIfam" id="TIGR04085">
    <property type="entry name" value="rSAM_more_4Fe4S"/>
    <property type="match status" value="1"/>
</dbReference>
<comment type="cofactor">
    <cofactor evidence="1">
        <name>[4Fe-4S] cluster</name>
        <dbReference type="ChEBI" id="CHEBI:49883"/>
    </cofactor>
</comment>
<name>A0A1F6D4U6_HANXR</name>
<evidence type="ECO:0000313" key="9">
    <source>
        <dbReference type="Proteomes" id="UP000178606"/>
    </source>
</evidence>
<dbReference type="InterPro" id="IPR023885">
    <property type="entry name" value="4Fe4S-binding_SPASM_dom"/>
</dbReference>
<dbReference type="Gene3D" id="3.20.20.70">
    <property type="entry name" value="Aldolase class I"/>
    <property type="match status" value="1"/>
</dbReference>
<evidence type="ECO:0000256" key="3">
    <source>
        <dbReference type="ARBA" id="ARBA00022691"/>
    </source>
</evidence>
<evidence type="ECO:0000256" key="2">
    <source>
        <dbReference type="ARBA" id="ARBA00022485"/>
    </source>
</evidence>
<accession>A0A1F6D4U6</accession>
<protein>
    <submittedName>
        <fullName evidence="8">Radical SAM/SPASM domain-containing protein</fullName>
    </submittedName>
</protein>
<dbReference type="SFLD" id="SFLDG01067">
    <property type="entry name" value="SPASM/twitch_domain_containing"/>
    <property type="match status" value="1"/>
</dbReference>
<dbReference type="SMART" id="SM00729">
    <property type="entry name" value="Elp3"/>
    <property type="match status" value="1"/>
</dbReference>
<evidence type="ECO:0000256" key="4">
    <source>
        <dbReference type="ARBA" id="ARBA00022723"/>
    </source>
</evidence>
<evidence type="ECO:0000256" key="6">
    <source>
        <dbReference type="ARBA" id="ARBA00023014"/>
    </source>
</evidence>
<dbReference type="PIRSF" id="PIRSF037420">
    <property type="entry name" value="PQQ_syn_pqqE"/>
    <property type="match status" value="1"/>
</dbReference>
<gene>
    <name evidence="8" type="ORF">A3F84_22245</name>
</gene>
<dbReference type="PANTHER" id="PTHR11228:SF34">
    <property type="entry name" value="TUNGSTEN-CONTAINING ALDEHYDE FERREDOXIN OXIDOREDUCTASE COFACTOR MODIFYING PROTEIN"/>
    <property type="match status" value="1"/>
</dbReference>
<dbReference type="GO" id="GO:0051539">
    <property type="term" value="F:4 iron, 4 sulfur cluster binding"/>
    <property type="evidence" value="ECO:0007669"/>
    <property type="project" value="UniProtKB-KW"/>
</dbReference>
<evidence type="ECO:0000256" key="5">
    <source>
        <dbReference type="ARBA" id="ARBA00023004"/>
    </source>
</evidence>
<evidence type="ECO:0000313" key="8">
    <source>
        <dbReference type="EMBL" id="OGG56351.1"/>
    </source>
</evidence>
<evidence type="ECO:0000256" key="1">
    <source>
        <dbReference type="ARBA" id="ARBA00001966"/>
    </source>
</evidence>
<reference evidence="8 9" key="1">
    <citation type="journal article" date="2016" name="Nat. Commun.">
        <title>Thousands of microbial genomes shed light on interconnected biogeochemical processes in an aquifer system.</title>
        <authorList>
            <person name="Anantharaman K."/>
            <person name="Brown C.T."/>
            <person name="Hug L.A."/>
            <person name="Sharon I."/>
            <person name="Castelle C.J."/>
            <person name="Probst A.J."/>
            <person name="Thomas B.C."/>
            <person name="Singh A."/>
            <person name="Wilkins M.J."/>
            <person name="Karaoz U."/>
            <person name="Brodie E.L."/>
            <person name="Williams K.H."/>
            <person name="Hubbard S.S."/>
            <person name="Banfield J.F."/>
        </authorList>
    </citation>
    <scope>NUCLEOTIDE SEQUENCE [LARGE SCALE GENOMIC DNA]</scope>
    <source>
        <strain evidence="9">RIFCSPLOWO2_12_FULL_64_10</strain>
    </source>
</reference>
<dbReference type="SUPFAM" id="SSF102114">
    <property type="entry name" value="Radical SAM enzymes"/>
    <property type="match status" value="1"/>
</dbReference>
<feature type="domain" description="Radical SAM core" evidence="7">
    <location>
        <begin position="21"/>
        <end position="235"/>
    </location>
</feature>
<dbReference type="GO" id="GO:0003824">
    <property type="term" value="F:catalytic activity"/>
    <property type="evidence" value="ECO:0007669"/>
    <property type="project" value="InterPro"/>
</dbReference>
<organism evidence="8 9">
    <name type="scientific">Handelsmanbacteria sp. (strain RIFCSPLOWO2_12_FULL_64_10)</name>
    <dbReference type="NCBI Taxonomy" id="1817868"/>
    <lineage>
        <taxon>Bacteria</taxon>
        <taxon>Candidatus Handelsmaniibacteriota</taxon>
    </lineage>
</organism>
<dbReference type="InterPro" id="IPR050377">
    <property type="entry name" value="Radical_SAM_PqqE_MftC-like"/>
</dbReference>
<dbReference type="InterPro" id="IPR013785">
    <property type="entry name" value="Aldolase_TIM"/>
</dbReference>